<feature type="transmembrane region" description="Helical" evidence="1">
    <location>
        <begin position="40"/>
        <end position="58"/>
    </location>
</feature>
<gene>
    <name evidence="2" type="primary">plnQ</name>
</gene>
<dbReference type="EMBL" id="LC191871">
    <property type="protein sequence ID" value="BAV83001.1"/>
    <property type="molecule type" value="Genomic_DNA"/>
</dbReference>
<proteinExistence type="predicted"/>
<keyword evidence="1" id="KW-1133">Transmembrane helix</keyword>
<feature type="transmembrane region" description="Helical" evidence="1">
    <location>
        <begin position="12"/>
        <end position="34"/>
    </location>
</feature>
<evidence type="ECO:0000313" key="2">
    <source>
        <dbReference type="EMBL" id="BAV83001.1"/>
    </source>
</evidence>
<protein>
    <submittedName>
        <fullName evidence="2">Plantaricin Q</fullName>
    </submittedName>
</protein>
<keyword evidence="1" id="KW-0812">Transmembrane</keyword>
<evidence type="ECO:0000256" key="1">
    <source>
        <dbReference type="SAM" id="Phobius"/>
    </source>
</evidence>
<dbReference type="AlphaFoldDB" id="A0A1E1GJH8"/>
<reference evidence="2" key="1">
    <citation type="submission" date="2016-10" db="EMBL/GenBank/DDBJ databases">
        <title>Expression of different plantaritypes and mucin adhesion binding gene among probiotic Lactobacillus plantarum group strains with anti-cholesterol and anti-oxidant activity.</title>
        <authorList>
            <person name="Devi S.M."/>
            <person name="Halmi P.M."/>
        </authorList>
    </citation>
    <scope>NUCLEOTIDE SEQUENCE</scope>
    <source>
        <strain evidence="2">E1</strain>
    </source>
</reference>
<organism evidence="2">
    <name type="scientific">Lactiplantibacillus plantarum subsp. plantarum</name>
    <dbReference type="NCBI Taxonomy" id="337330"/>
    <lineage>
        <taxon>Bacteria</taxon>
        <taxon>Bacillati</taxon>
        <taxon>Bacillota</taxon>
        <taxon>Bacilli</taxon>
        <taxon>Lactobacillales</taxon>
        <taxon>Lactobacillaceae</taxon>
        <taxon>Lactiplantibacillus</taxon>
    </lineage>
</organism>
<name>A0A1E1GJH8_LACPN</name>
<accession>A0A1E1GJH8</accession>
<sequence length="62" mass="7234">MKSNNMKLNRDFYKTYSFWLGVLAVIGLVGDVLLKYNTAVSPWIMILIAIYLFLRAFTSKRK</sequence>
<keyword evidence="1" id="KW-0472">Membrane</keyword>